<evidence type="ECO:0000256" key="2">
    <source>
        <dbReference type="SAM" id="MobiDB-lite"/>
    </source>
</evidence>
<sequence length="508" mass="56583">MRVKANKLWLAVNISLCFCLSGCATVVQQIQNTTGSQIEKVDELAVPSEVGAKDAESQFTDVKASKSPSPSTDLESILADEGRGEYAGKKYDPVKVEKALKQMPKGLTEDKAYAYLLGLVGESYKQDAETFSQMQNPEYQKQIDAWKKMKTVNPVPAPSPVPANSDQAKKKANVVVLLDASGSMGAELGEKKRMDLAKEGVQQLTSILPPDTSIHIKAYGHRGNNGKDGKAESCSVTENIYSGVLNQPHPLQGSLNQIKATGWTPLARAIQESAKEMQNGAPSQVENFIIVFGDGTESCNGDPLTAAAQTHQSKSLAHIDVVGIDVNTQDSQELRDMANVAGGNFQSVTNEDEMLKVLFEQQKKLQMMNQPWGPRALDSMARLYKLDNQRLNTHHEEVIEKTKQEYERLDQANNYIKEQGKIEGDDWVTIGNWIDSRWKQVGKYTDQRWKEVSEQMDVDYHESLVELEKEWKTDEGDPALLNKQKEQLLNEAPKEREDQQIETQVEAE</sequence>
<dbReference type="Gene3D" id="3.40.50.410">
    <property type="entry name" value="von Willebrand factor, type A domain"/>
    <property type="match status" value="2"/>
</dbReference>
<accession>A0A4R3L2E6</accession>
<proteinExistence type="predicted"/>
<dbReference type="AlphaFoldDB" id="A0A4R3L2E6"/>
<feature type="chain" id="PRO_5038666494" evidence="3">
    <location>
        <begin position="25"/>
        <end position="508"/>
    </location>
</feature>
<dbReference type="PROSITE" id="PS50234">
    <property type="entry name" value="VWFA"/>
    <property type="match status" value="1"/>
</dbReference>
<name>A0A4R3L2E6_9BACL</name>
<evidence type="ECO:0000259" key="4">
    <source>
        <dbReference type="PROSITE" id="PS50234"/>
    </source>
</evidence>
<feature type="signal peptide" evidence="3">
    <location>
        <begin position="1"/>
        <end position="24"/>
    </location>
</feature>
<keyword evidence="3" id="KW-0732">Signal</keyword>
<keyword evidence="6" id="KW-1185">Reference proteome</keyword>
<dbReference type="InterPro" id="IPR002035">
    <property type="entry name" value="VWF_A"/>
</dbReference>
<dbReference type="SMART" id="SM00327">
    <property type="entry name" value="VWA"/>
    <property type="match status" value="1"/>
</dbReference>
<dbReference type="InterPro" id="IPR036465">
    <property type="entry name" value="vWFA_dom_sf"/>
</dbReference>
<feature type="region of interest" description="Disordered" evidence="2">
    <location>
        <begin position="56"/>
        <end position="75"/>
    </location>
</feature>
<gene>
    <name evidence="5" type="ORF">EDD58_11321</name>
</gene>
<protein>
    <submittedName>
        <fullName evidence="5">von Willebrand factor type A domain-containing protein</fullName>
    </submittedName>
</protein>
<feature type="region of interest" description="Disordered" evidence="2">
    <location>
        <begin position="487"/>
        <end position="508"/>
    </location>
</feature>
<comment type="caution">
    <text evidence="5">The sequence shown here is derived from an EMBL/GenBank/DDBJ whole genome shotgun (WGS) entry which is preliminary data.</text>
</comment>
<evidence type="ECO:0000256" key="3">
    <source>
        <dbReference type="SAM" id="SignalP"/>
    </source>
</evidence>
<dbReference type="RefSeq" id="WP_131926799.1">
    <property type="nucleotide sequence ID" value="NZ_SMAG01000013.1"/>
</dbReference>
<reference evidence="5 6" key="1">
    <citation type="submission" date="2019-03" db="EMBL/GenBank/DDBJ databases">
        <title>Genomic Encyclopedia of Type Strains, Phase IV (KMG-IV): sequencing the most valuable type-strain genomes for metagenomic binning, comparative biology and taxonomic classification.</title>
        <authorList>
            <person name="Goeker M."/>
        </authorList>
    </citation>
    <scope>NUCLEOTIDE SEQUENCE [LARGE SCALE GENOMIC DNA]</scope>
    <source>
        <strain evidence="5 6">DSM 45707</strain>
    </source>
</reference>
<feature type="domain" description="VWFA" evidence="4">
    <location>
        <begin position="173"/>
        <end position="362"/>
    </location>
</feature>
<feature type="coiled-coil region" evidence="1">
    <location>
        <begin position="392"/>
        <end position="419"/>
    </location>
</feature>
<dbReference type="OrthoDB" id="2985446at2"/>
<dbReference type="SUPFAM" id="SSF53300">
    <property type="entry name" value="vWA-like"/>
    <property type="match status" value="1"/>
</dbReference>
<dbReference type="EMBL" id="SMAG01000013">
    <property type="protein sequence ID" value="TCS92360.1"/>
    <property type="molecule type" value="Genomic_DNA"/>
</dbReference>
<evidence type="ECO:0000313" key="5">
    <source>
        <dbReference type="EMBL" id="TCS92360.1"/>
    </source>
</evidence>
<evidence type="ECO:0000256" key="1">
    <source>
        <dbReference type="SAM" id="Coils"/>
    </source>
</evidence>
<organism evidence="5 6">
    <name type="scientific">Hazenella coriacea</name>
    <dbReference type="NCBI Taxonomy" id="1179467"/>
    <lineage>
        <taxon>Bacteria</taxon>
        <taxon>Bacillati</taxon>
        <taxon>Bacillota</taxon>
        <taxon>Bacilli</taxon>
        <taxon>Bacillales</taxon>
        <taxon>Thermoactinomycetaceae</taxon>
        <taxon>Hazenella</taxon>
    </lineage>
</organism>
<keyword evidence="1" id="KW-0175">Coiled coil</keyword>
<feature type="compositionally biased region" description="Basic and acidic residues" evidence="2">
    <location>
        <begin position="487"/>
        <end position="499"/>
    </location>
</feature>
<dbReference type="Proteomes" id="UP000294937">
    <property type="component" value="Unassembled WGS sequence"/>
</dbReference>
<evidence type="ECO:0000313" key="6">
    <source>
        <dbReference type="Proteomes" id="UP000294937"/>
    </source>
</evidence>
<dbReference type="Pfam" id="PF00092">
    <property type="entry name" value="VWA"/>
    <property type="match status" value="1"/>
</dbReference>